<dbReference type="GO" id="GO:0008654">
    <property type="term" value="P:phospholipid biosynthetic process"/>
    <property type="evidence" value="ECO:0007669"/>
    <property type="project" value="InterPro"/>
</dbReference>
<organism evidence="4 5">
    <name type="scientific">Candidatus Kerfeldbacteria bacterium RIFCSPHIGHO2_12_FULL_48_17</name>
    <dbReference type="NCBI Taxonomy" id="1798542"/>
    <lineage>
        <taxon>Bacteria</taxon>
        <taxon>Candidatus Kerfeldiibacteriota</taxon>
    </lineage>
</organism>
<dbReference type="InterPro" id="IPR043130">
    <property type="entry name" value="CDP-OH_PTrfase_TM_dom"/>
</dbReference>
<keyword evidence="1 2" id="KW-0808">Transferase</keyword>
<comment type="caution">
    <text evidence="4">The sequence shown here is derived from an EMBL/GenBank/DDBJ whole genome shotgun (WGS) entry which is preliminary data.</text>
</comment>
<feature type="transmembrane region" description="Helical" evidence="3">
    <location>
        <begin position="108"/>
        <end position="128"/>
    </location>
</feature>
<evidence type="ECO:0000256" key="2">
    <source>
        <dbReference type="RuleBase" id="RU003750"/>
    </source>
</evidence>
<comment type="similarity">
    <text evidence="2">Belongs to the CDP-alcohol phosphatidyltransferase class-I family.</text>
</comment>
<evidence type="ECO:0000256" key="1">
    <source>
        <dbReference type="ARBA" id="ARBA00022679"/>
    </source>
</evidence>
<feature type="transmembrane region" description="Helical" evidence="3">
    <location>
        <begin position="77"/>
        <end position="96"/>
    </location>
</feature>
<dbReference type="GO" id="GO:0016780">
    <property type="term" value="F:phosphotransferase activity, for other substituted phosphate groups"/>
    <property type="evidence" value="ECO:0007669"/>
    <property type="project" value="InterPro"/>
</dbReference>
<evidence type="ECO:0000313" key="5">
    <source>
        <dbReference type="Proteomes" id="UP000176952"/>
    </source>
</evidence>
<dbReference type="GO" id="GO:0016020">
    <property type="term" value="C:membrane"/>
    <property type="evidence" value="ECO:0007669"/>
    <property type="project" value="InterPro"/>
</dbReference>
<keyword evidence="3" id="KW-1133">Transmembrane helix</keyword>
<dbReference type="Pfam" id="PF01066">
    <property type="entry name" value="CDP-OH_P_transf"/>
    <property type="match status" value="1"/>
</dbReference>
<feature type="transmembrane region" description="Helical" evidence="3">
    <location>
        <begin position="134"/>
        <end position="153"/>
    </location>
</feature>
<reference evidence="4 5" key="1">
    <citation type="journal article" date="2016" name="Nat. Commun.">
        <title>Thousands of microbial genomes shed light on interconnected biogeochemical processes in an aquifer system.</title>
        <authorList>
            <person name="Anantharaman K."/>
            <person name="Brown C.T."/>
            <person name="Hug L.A."/>
            <person name="Sharon I."/>
            <person name="Castelle C.J."/>
            <person name="Probst A.J."/>
            <person name="Thomas B.C."/>
            <person name="Singh A."/>
            <person name="Wilkins M.J."/>
            <person name="Karaoz U."/>
            <person name="Brodie E.L."/>
            <person name="Williams K.H."/>
            <person name="Hubbard S.S."/>
            <person name="Banfield J.F."/>
        </authorList>
    </citation>
    <scope>NUCLEOTIDE SEQUENCE [LARGE SCALE GENOMIC DNA]</scope>
</reference>
<dbReference type="AlphaFoldDB" id="A0A1G2B5T8"/>
<evidence type="ECO:0000313" key="4">
    <source>
        <dbReference type="EMBL" id="OGY84553.1"/>
    </source>
</evidence>
<evidence type="ECO:0000256" key="3">
    <source>
        <dbReference type="SAM" id="Phobius"/>
    </source>
</evidence>
<sequence length="216" mass="24659">MSDERQGFYATKDSPYFFDRFVFWFRTNFDVVKEALLLPPVKILYRVGLRPNHLSVLGFVCGVSAPLWLYFTEATWPTSLAIVLFFVFDGMDGTMARHYKLTRPAGKWVDILIDLTTSAILLFGIGVVTGHGMLGGLATAEFVIMEALYFWLLRRGVLRAPMHGHLAANVAFILTWYTFGIWLHIFLNTLSLIFGLYFAAQVLRKQNLHRRGKSVK</sequence>
<accession>A0A1G2B5T8</accession>
<name>A0A1G2B5T8_9BACT</name>
<dbReference type="Gene3D" id="1.20.120.1760">
    <property type="match status" value="1"/>
</dbReference>
<dbReference type="InterPro" id="IPR000462">
    <property type="entry name" value="CDP-OH_P_trans"/>
</dbReference>
<gene>
    <name evidence="4" type="ORF">A3F54_05605</name>
</gene>
<dbReference type="Proteomes" id="UP000176952">
    <property type="component" value="Unassembled WGS sequence"/>
</dbReference>
<proteinExistence type="inferred from homology"/>
<protein>
    <recommendedName>
        <fullName evidence="6">CDP-alcohol phosphatidyltransferase</fullName>
    </recommendedName>
</protein>
<keyword evidence="3" id="KW-0812">Transmembrane</keyword>
<dbReference type="EMBL" id="MHKD01000013">
    <property type="protein sequence ID" value="OGY84553.1"/>
    <property type="molecule type" value="Genomic_DNA"/>
</dbReference>
<dbReference type="InterPro" id="IPR048254">
    <property type="entry name" value="CDP_ALCOHOL_P_TRANSF_CS"/>
</dbReference>
<dbReference type="PROSITE" id="PS00379">
    <property type="entry name" value="CDP_ALCOHOL_P_TRANSF"/>
    <property type="match status" value="1"/>
</dbReference>
<keyword evidence="3" id="KW-0472">Membrane</keyword>
<evidence type="ECO:0008006" key="6">
    <source>
        <dbReference type="Google" id="ProtNLM"/>
    </source>
</evidence>
<dbReference type="STRING" id="1798542.A3F54_05605"/>
<feature type="transmembrane region" description="Helical" evidence="3">
    <location>
        <begin position="160"/>
        <end position="179"/>
    </location>
</feature>